<dbReference type="EMBL" id="JANBVB010002022">
    <property type="protein sequence ID" value="KAJ2888512.1"/>
    <property type="molecule type" value="Genomic_DNA"/>
</dbReference>
<keyword evidence="2" id="KW-1185">Reference proteome</keyword>
<reference evidence="1" key="1">
    <citation type="submission" date="2022-07" db="EMBL/GenBank/DDBJ databases">
        <title>Phylogenomic reconstructions and comparative analyses of Kickxellomycotina fungi.</title>
        <authorList>
            <person name="Reynolds N.K."/>
            <person name="Stajich J.E."/>
            <person name="Barry K."/>
            <person name="Grigoriev I.V."/>
            <person name="Crous P."/>
            <person name="Smith M.E."/>
        </authorList>
    </citation>
    <scope>NUCLEOTIDE SEQUENCE</scope>
    <source>
        <strain evidence="1">CBS 190363</strain>
    </source>
</reference>
<sequence length="104" mass="11450">MVAYNEPAGIRSSFAKNIKRWRPLKSGKLVLRGVLAEHMLTTASIVPKEVPVRVPVPVDDIKVGGLVCQMWPKLKGPEIGAAKDSVLQMMTDQGIENKEENRGK</sequence>
<gene>
    <name evidence="1" type="ORF">IWW38_004923</name>
</gene>
<evidence type="ECO:0000313" key="1">
    <source>
        <dbReference type="EMBL" id="KAJ2888512.1"/>
    </source>
</evidence>
<feature type="non-terminal residue" evidence="1">
    <location>
        <position position="104"/>
    </location>
</feature>
<dbReference type="Proteomes" id="UP001139981">
    <property type="component" value="Unassembled WGS sequence"/>
</dbReference>
<comment type="caution">
    <text evidence="1">The sequence shown here is derived from an EMBL/GenBank/DDBJ whole genome shotgun (WGS) entry which is preliminary data.</text>
</comment>
<organism evidence="1 2">
    <name type="scientific">Coemansia aciculifera</name>
    <dbReference type="NCBI Taxonomy" id="417176"/>
    <lineage>
        <taxon>Eukaryota</taxon>
        <taxon>Fungi</taxon>
        <taxon>Fungi incertae sedis</taxon>
        <taxon>Zoopagomycota</taxon>
        <taxon>Kickxellomycotina</taxon>
        <taxon>Kickxellomycetes</taxon>
        <taxon>Kickxellales</taxon>
        <taxon>Kickxellaceae</taxon>
        <taxon>Coemansia</taxon>
    </lineage>
</organism>
<name>A0ACC1LWM4_9FUNG</name>
<accession>A0ACC1LWM4</accession>
<protein>
    <submittedName>
        <fullName evidence="1">Uncharacterized protein</fullName>
    </submittedName>
</protein>
<evidence type="ECO:0000313" key="2">
    <source>
        <dbReference type="Proteomes" id="UP001139981"/>
    </source>
</evidence>
<proteinExistence type="predicted"/>